<proteinExistence type="predicted"/>
<protein>
    <submittedName>
        <fullName evidence="1">Uncharacterized protein</fullName>
    </submittedName>
</protein>
<reference evidence="2" key="1">
    <citation type="journal article" date="2022" name="Mol. Ecol. Resour.">
        <title>The genomes of chicory, endive, great burdock and yacon provide insights into Asteraceae palaeo-polyploidization history and plant inulin production.</title>
        <authorList>
            <person name="Fan W."/>
            <person name="Wang S."/>
            <person name="Wang H."/>
            <person name="Wang A."/>
            <person name="Jiang F."/>
            <person name="Liu H."/>
            <person name="Zhao H."/>
            <person name="Xu D."/>
            <person name="Zhang Y."/>
        </authorList>
    </citation>
    <scope>NUCLEOTIDE SEQUENCE [LARGE SCALE GENOMIC DNA]</scope>
    <source>
        <strain evidence="2">cv. Yunnan</strain>
    </source>
</reference>
<accession>A0ACB9FR23</accession>
<reference evidence="1 2" key="2">
    <citation type="journal article" date="2022" name="Mol. Ecol. Resour.">
        <title>The genomes of chicory, endive, great burdock and yacon provide insights into Asteraceae paleo-polyploidization history and plant inulin production.</title>
        <authorList>
            <person name="Fan W."/>
            <person name="Wang S."/>
            <person name="Wang H."/>
            <person name="Wang A."/>
            <person name="Jiang F."/>
            <person name="Liu H."/>
            <person name="Zhao H."/>
            <person name="Xu D."/>
            <person name="Zhang Y."/>
        </authorList>
    </citation>
    <scope>NUCLEOTIDE SEQUENCE [LARGE SCALE GENOMIC DNA]</scope>
    <source>
        <strain evidence="2">cv. Yunnan</strain>
        <tissue evidence="1">Leaves</tissue>
    </source>
</reference>
<organism evidence="1 2">
    <name type="scientific">Smallanthus sonchifolius</name>
    <dbReference type="NCBI Taxonomy" id="185202"/>
    <lineage>
        <taxon>Eukaryota</taxon>
        <taxon>Viridiplantae</taxon>
        <taxon>Streptophyta</taxon>
        <taxon>Embryophyta</taxon>
        <taxon>Tracheophyta</taxon>
        <taxon>Spermatophyta</taxon>
        <taxon>Magnoliopsida</taxon>
        <taxon>eudicotyledons</taxon>
        <taxon>Gunneridae</taxon>
        <taxon>Pentapetalae</taxon>
        <taxon>asterids</taxon>
        <taxon>campanulids</taxon>
        <taxon>Asterales</taxon>
        <taxon>Asteraceae</taxon>
        <taxon>Asteroideae</taxon>
        <taxon>Heliantheae alliance</taxon>
        <taxon>Millerieae</taxon>
        <taxon>Smallanthus</taxon>
    </lineage>
</organism>
<dbReference type="EMBL" id="CM042033">
    <property type="protein sequence ID" value="KAI3773281.1"/>
    <property type="molecule type" value="Genomic_DNA"/>
</dbReference>
<evidence type="ECO:0000313" key="2">
    <source>
        <dbReference type="Proteomes" id="UP001056120"/>
    </source>
</evidence>
<evidence type="ECO:0000313" key="1">
    <source>
        <dbReference type="EMBL" id="KAI3773281.1"/>
    </source>
</evidence>
<name>A0ACB9FR23_9ASTR</name>
<keyword evidence="2" id="KW-1185">Reference proteome</keyword>
<sequence>MQKHTAKEFLRRKDGIYLSQSKSPYKTQNHPYVCSPHLTMSQPKKKYSVAQTCNQLSLFLKEKGCLRINPKSDESARMTFDLLSNMENPDQNNPRTEKLLNSLKPEAVSGRSAAQMTFFYDGQVIVLDDIPADRATDVMLAAGDINPSPAGKTEACPSESNHVRVQANGLDLPIARRASLHKFLAKRKDRAAVRAPYPLPGAGAFKQERNFDLNL</sequence>
<comment type="caution">
    <text evidence="1">The sequence shown here is derived from an EMBL/GenBank/DDBJ whole genome shotgun (WGS) entry which is preliminary data.</text>
</comment>
<gene>
    <name evidence="1" type="ORF">L1987_47806</name>
</gene>
<dbReference type="Proteomes" id="UP001056120">
    <property type="component" value="Linkage Group LG16"/>
</dbReference>